<dbReference type="EMBL" id="JAEUBG010004417">
    <property type="protein sequence ID" value="KAH3681452.1"/>
    <property type="molecule type" value="Genomic_DNA"/>
</dbReference>
<name>A0A9P8PZH6_WICPI</name>
<gene>
    <name evidence="1" type="ORF">WICPIJ_007609</name>
</gene>
<reference evidence="1" key="2">
    <citation type="submission" date="2021-01" db="EMBL/GenBank/DDBJ databases">
        <authorList>
            <person name="Schikora-Tamarit M.A."/>
        </authorList>
    </citation>
    <scope>NUCLEOTIDE SEQUENCE</scope>
    <source>
        <strain evidence="1">CBS2887</strain>
    </source>
</reference>
<protein>
    <submittedName>
        <fullName evidence="1">Uncharacterized protein</fullName>
    </submittedName>
</protein>
<reference evidence="1" key="1">
    <citation type="journal article" date="2021" name="Open Biol.">
        <title>Shared evolutionary footprints suggest mitochondrial oxidative damage underlies multiple complex I losses in fungi.</title>
        <authorList>
            <person name="Schikora-Tamarit M.A."/>
            <person name="Marcet-Houben M."/>
            <person name="Nosek J."/>
            <person name="Gabaldon T."/>
        </authorList>
    </citation>
    <scope>NUCLEOTIDE SEQUENCE</scope>
    <source>
        <strain evidence="1">CBS2887</strain>
    </source>
</reference>
<comment type="caution">
    <text evidence="1">The sequence shown here is derived from an EMBL/GenBank/DDBJ whole genome shotgun (WGS) entry which is preliminary data.</text>
</comment>
<organism evidence="1 2">
    <name type="scientific">Wickerhamomyces pijperi</name>
    <name type="common">Yeast</name>
    <name type="synonym">Pichia pijperi</name>
    <dbReference type="NCBI Taxonomy" id="599730"/>
    <lineage>
        <taxon>Eukaryota</taxon>
        <taxon>Fungi</taxon>
        <taxon>Dikarya</taxon>
        <taxon>Ascomycota</taxon>
        <taxon>Saccharomycotina</taxon>
        <taxon>Saccharomycetes</taxon>
        <taxon>Phaffomycetales</taxon>
        <taxon>Wickerhamomycetaceae</taxon>
        <taxon>Wickerhamomyces</taxon>
    </lineage>
</organism>
<accession>A0A9P8PZH6</accession>
<keyword evidence="2" id="KW-1185">Reference proteome</keyword>
<dbReference type="AlphaFoldDB" id="A0A9P8PZH6"/>
<evidence type="ECO:0000313" key="2">
    <source>
        <dbReference type="Proteomes" id="UP000774326"/>
    </source>
</evidence>
<evidence type="ECO:0000313" key="1">
    <source>
        <dbReference type="EMBL" id="KAH3681452.1"/>
    </source>
</evidence>
<dbReference type="Proteomes" id="UP000774326">
    <property type="component" value="Unassembled WGS sequence"/>
</dbReference>
<proteinExistence type="predicted"/>
<sequence>MKRIQVARETFPAQAASSSQILNWFDLGTKDMPTIPNTNVGMTMIVVRANLYTILKVSRLEIKRSCSSMSNFLEISTWKPNWSCRSCKMFLSFNSLDGT</sequence>